<name>A0A7M7SQZ9_APIME</name>
<dbReference type="AlphaFoldDB" id="A0A7M7SQZ9"/>
<evidence type="ECO:0000313" key="3">
    <source>
        <dbReference type="Proteomes" id="UP000005203"/>
    </source>
</evidence>
<dbReference type="GeneID" id="113219115"/>
<dbReference type="Proteomes" id="UP000005203">
    <property type="component" value="Linkage group LG11"/>
</dbReference>
<dbReference type="PANTHER" id="PTHR48029:SF1">
    <property type="entry name" value="NUCLEOLAR PROTEIN 8"/>
    <property type="match status" value="1"/>
</dbReference>
<protein>
    <submittedName>
        <fullName evidence="4">Probable RNA-binding protein CG14230</fullName>
    </submittedName>
</protein>
<dbReference type="EnsemblMetazoa" id="XM_026443904">
    <property type="protein sequence ID" value="XP_026299689"/>
    <property type="gene ID" value="LOC113219115"/>
</dbReference>
<evidence type="ECO:0000256" key="1">
    <source>
        <dbReference type="ARBA" id="ARBA00022884"/>
    </source>
</evidence>
<sequence length="294" mass="35389">ENNDININKFEIRKKHNITLGNDERFKLDKRFIEDDQKLNKNITINNNEIDLLKEKELQLDILENILGVPVTLKNENINKNVKLLKKEMIRYDPTENDHKEYEINIEKSELETKRDKKKKINKVKVLNENPSIEVSKDLYFSISDSLSKSFKEEGQFSLLNTYRKKIDEEKRNDNDNDNDNVSNMSLKPQKIHFDFNSKKPFKYDSSDNEDNNKQEYINNKQYIHHEIKDTNKFFFDINDICFNEVENFFSKEHVSEDTFKELRQELKQIVRSKIRKNLKKKQSWGYKKKIKKK</sequence>
<keyword evidence="3" id="KW-1185">Reference proteome</keyword>
<organism evidence="2">
    <name type="scientific">Apis mellifera</name>
    <name type="common">Honeybee</name>
    <dbReference type="NCBI Taxonomy" id="7460"/>
    <lineage>
        <taxon>Eukaryota</taxon>
        <taxon>Metazoa</taxon>
        <taxon>Ecdysozoa</taxon>
        <taxon>Arthropoda</taxon>
        <taxon>Hexapoda</taxon>
        <taxon>Insecta</taxon>
        <taxon>Pterygota</taxon>
        <taxon>Neoptera</taxon>
        <taxon>Endopterygota</taxon>
        <taxon>Hymenoptera</taxon>
        <taxon>Apocrita</taxon>
        <taxon>Aculeata</taxon>
        <taxon>Apoidea</taxon>
        <taxon>Anthophila</taxon>
        <taxon>Apidae</taxon>
        <taxon>Apis</taxon>
    </lineage>
</organism>
<dbReference type="RefSeq" id="XP_026299689.1">
    <property type="nucleotide sequence ID" value="XM_026443904.1"/>
</dbReference>
<gene>
    <name evidence="4" type="primary">LOC113219115</name>
</gene>
<evidence type="ECO:0000313" key="4">
    <source>
        <dbReference type="RefSeq" id="XP_026299689.1"/>
    </source>
</evidence>
<dbReference type="PANTHER" id="PTHR48029">
    <property type="entry name" value="NUCLEOLAR PROTEIN 8"/>
    <property type="match status" value="1"/>
</dbReference>
<proteinExistence type="predicted"/>
<reference evidence="4" key="2">
    <citation type="submission" date="2025-04" db="UniProtKB">
        <authorList>
            <consortium name="RefSeq"/>
        </authorList>
    </citation>
    <scope>IDENTIFICATION</scope>
    <source>
        <strain evidence="4">DH4</strain>
        <tissue evidence="4">Whole body</tissue>
    </source>
</reference>
<reference evidence="2" key="1">
    <citation type="submission" date="2021-01" db="UniProtKB">
        <authorList>
            <consortium name="EnsemblMetazoa"/>
        </authorList>
    </citation>
    <scope>IDENTIFICATION</scope>
    <source>
        <strain evidence="2">DH4</strain>
    </source>
</reference>
<keyword evidence="1" id="KW-0694">RNA-binding</keyword>
<evidence type="ECO:0000313" key="2">
    <source>
        <dbReference type="EnsemblMetazoa" id="XP_026299689"/>
    </source>
</evidence>
<dbReference type="KEGG" id="ame:113219115"/>
<dbReference type="GO" id="GO:0003723">
    <property type="term" value="F:RNA binding"/>
    <property type="evidence" value="ECO:0007669"/>
    <property type="project" value="UniProtKB-KW"/>
</dbReference>
<dbReference type="OrthoDB" id="21643at2759"/>
<accession>A0A7M7SQZ9</accession>
<accession>A0A8B8H9X2</accession>